<comment type="caution">
    <text evidence="2">The sequence shown here is derived from an EMBL/GenBank/DDBJ whole genome shotgun (WGS) entry which is preliminary data.</text>
</comment>
<protein>
    <submittedName>
        <fullName evidence="2">Uncharacterized protein</fullName>
    </submittedName>
</protein>
<proteinExistence type="predicted"/>
<gene>
    <name evidence="2" type="ORF">BpHYR1_007338</name>
</gene>
<feature type="region of interest" description="Disordered" evidence="1">
    <location>
        <begin position="1"/>
        <end position="27"/>
    </location>
</feature>
<dbReference type="AlphaFoldDB" id="A0A3M7SJ48"/>
<dbReference type="EMBL" id="REGN01001270">
    <property type="protein sequence ID" value="RNA35934.1"/>
    <property type="molecule type" value="Genomic_DNA"/>
</dbReference>
<organism evidence="2 3">
    <name type="scientific">Brachionus plicatilis</name>
    <name type="common">Marine rotifer</name>
    <name type="synonym">Brachionus muelleri</name>
    <dbReference type="NCBI Taxonomy" id="10195"/>
    <lineage>
        <taxon>Eukaryota</taxon>
        <taxon>Metazoa</taxon>
        <taxon>Spiralia</taxon>
        <taxon>Gnathifera</taxon>
        <taxon>Rotifera</taxon>
        <taxon>Eurotatoria</taxon>
        <taxon>Monogononta</taxon>
        <taxon>Pseudotrocha</taxon>
        <taxon>Ploima</taxon>
        <taxon>Brachionidae</taxon>
        <taxon>Brachionus</taxon>
    </lineage>
</organism>
<keyword evidence="3" id="KW-1185">Reference proteome</keyword>
<evidence type="ECO:0000313" key="3">
    <source>
        <dbReference type="Proteomes" id="UP000276133"/>
    </source>
</evidence>
<evidence type="ECO:0000313" key="2">
    <source>
        <dbReference type="EMBL" id="RNA35934.1"/>
    </source>
</evidence>
<name>A0A3M7SJ48_BRAPC</name>
<feature type="compositionally biased region" description="Polar residues" evidence="1">
    <location>
        <begin position="89"/>
        <end position="104"/>
    </location>
</feature>
<feature type="compositionally biased region" description="Basic residues" evidence="1">
    <location>
        <begin position="108"/>
        <end position="123"/>
    </location>
</feature>
<feature type="compositionally biased region" description="Polar residues" evidence="1">
    <location>
        <begin position="41"/>
        <end position="59"/>
    </location>
</feature>
<sequence>MGYNTGSQGQSKQLNSLNNATKQSAAEVHSQNVQLNNVDLMNTSKNSNGRNLPISNNQDIPEASNIDIQNTQNTNNNLNQSSAHNNENISTQSSNNELIEDNNSYRPYYKKKTNKKYKTRKKGLVQNFSPRKSSRQTKPPNRFIPT</sequence>
<feature type="region of interest" description="Disordered" evidence="1">
    <location>
        <begin position="41"/>
        <end position="146"/>
    </location>
</feature>
<feature type="compositionally biased region" description="Low complexity" evidence="1">
    <location>
        <begin position="64"/>
        <end position="88"/>
    </location>
</feature>
<feature type="compositionally biased region" description="Polar residues" evidence="1">
    <location>
        <begin position="126"/>
        <end position="139"/>
    </location>
</feature>
<dbReference type="Proteomes" id="UP000276133">
    <property type="component" value="Unassembled WGS sequence"/>
</dbReference>
<reference evidence="2 3" key="1">
    <citation type="journal article" date="2018" name="Sci. Rep.">
        <title>Genomic signatures of local adaptation to the degree of environmental predictability in rotifers.</title>
        <authorList>
            <person name="Franch-Gras L."/>
            <person name="Hahn C."/>
            <person name="Garcia-Roger E.M."/>
            <person name="Carmona M.J."/>
            <person name="Serra M."/>
            <person name="Gomez A."/>
        </authorList>
    </citation>
    <scope>NUCLEOTIDE SEQUENCE [LARGE SCALE GENOMIC DNA]</scope>
    <source>
        <strain evidence="2">HYR1</strain>
    </source>
</reference>
<accession>A0A3M7SJ48</accession>
<evidence type="ECO:0000256" key="1">
    <source>
        <dbReference type="SAM" id="MobiDB-lite"/>
    </source>
</evidence>